<reference evidence="2 3" key="1">
    <citation type="submission" date="2021-05" db="EMBL/GenBank/DDBJ databases">
        <title>Bacteria Genome sequencing.</title>
        <authorList>
            <person name="Takabe Y."/>
            <person name="Nakajima Y."/>
            <person name="Suzuki S."/>
            <person name="Shiozaki T."/>
        </authorList>
    </citation>
    <scope>NUCLEOTIDE SEQUENCE [LARGE SCALE GENOMIC DNA]</scope>
    <source>
        <strain evidence="2 3">AI_62</strain>
    </source>
</reference>
<proteinExistence type="predicted"/>
<dbReference type="EMBL" id="BPFH01000001">
    <property type="protein sequence ID" value="GIT94035.1"/>
    <property type="molecule type" value="Genomic_DNA"/>
</dbReference>
<keyword evidence="3" id="KW-1185">Reference proteome</keyword>
<dbReference type="Pfam" id="PF10027">
    <property type="entry name" value="DUF2269"/>
    <property type="match status" value="1"/>
</dbReference>
<protein>
    <recommendedName>
        <fullName evidence="4">Integral membrane protein</fullName>
    </recommendedName>
</protein>
<accession>A0ABQ4NIK6</accession>
<evidence type="ECO:0000313" key="3">
    <source>
        <dbReference type="Proteomes" id="UP000786693"/>
    </source>
</evidence>
<organism evidence="2 3">
    <name type="scientific">Jannaschia pagri</name>
    <dbReference type="NCBI Taxonomy" id="2829797"/>
    <lineage>
        <taxon>Bacteria</taxon>
        <taxon>Pseudomonadati</taxon>
        <taxon>Pseudomonadota</taxon>
        <taxon>Alphaproteobacteria</taxon>
        <taxon>Rhodobacterales</taxon>
        <taxon>Roseobacteraceae</taxon>
        <taxon>Jannaschia</taxon>
    </lineage>
</organism>
<feature type="transmembrane region" description="Helical" evidence="1">
    <location>
        <begin position="46"/>
        <end position="69"/>
    </location>
</feature>
<evidence type="ECO:0008006" key="4">
    <source>
        <dbReference type="Google" id="ProtNLM"/>
    </source>
</evidence>
<name>A0ABQ4NIK6_9RHOB</name>
<dbReference type="Proteomes" id="UP000786693">
    <property type="component" value="Unassembled WGS sequence"/>
</dbReference>
<evidence type="ECO:0000313" key="2">
    <source>
        <dbReference type="EMBL" id="GIT94035.1"/>
    </source>
</evidence>
<keyword evidence="1" id="KW-1133">Transmembrane helix</keyword>
<keyword evidence="1" id="KW-0472">Membrane</keyword>
<evidence type="ECO:0000256" key="1">
    <source>
        <dbReference type="SAM" id="Phobius"/>
    </source>
</evidence>
<dbReference type="InterPro" id="IPR018729">
    <property type="entry name" value="DUF2269_transmembrane"/>
</dbReference>
<sequence length="77" mass="8732">MALSLVHYVFVGAFWLPVVWIQLRMRNLARAAHAVGEELPLAYHRLYAIWFACGVPAFAAVLAIVWLMLTKPPLSWP</sequence>
<gene>
    <name evidence="2" type="ORF">JANAI62_06580</name>
</gene>
<comment type="caution">
    <text evidence="2">The sequence shown here is derived from an EMBL/GenBank/DDBJ whole genome shotgun (WGS) entry which is preliminary data.</text>
</comment>
<feature type="transmembrane region" description="Helical" evidence="1">
    <location>
        <begin position="6"/>
        <end position="25"/>
    </location>
</feature>
<keyword evidence="1" id="KW-0812">Transmembrane</keyword>